<dbReference type="Gene3D" id="2.60.120.200">
    <property type="match status" value="1"/>
</dbReference>
<dbReference type="InterPro" id="IPR050969">
    <property type="entry name" value="Dev_Signal_Modulators"/>
</dbReference>
<keyword evidence="5" id="KW-1133">Transmembrane helix</keyword>
<comment type="caution">
    <text evidence="3">Lacks conserved residue(s) required for the propagation of feature annotation.</text>
</comment>
<feature type="compositionally biased region" description="Low complexity" evidence="4">
    <location>
        <begin position="1068"/>
        <end position="1093"/>
    </location>
</feature>
<dbReference type="Pfam" id="PF00754">
    <property type="entry name" value="F5_F8_type_C"/>
    <property type="match status" value="1"/>
</dbReference>
<evidence type="ECO:0000256" key="2">
    <source>
        <dbReference type="ARBA" id="ARBA00023157"/>
    </source>
</evidence>
<feature type="domain" description="F5/8 type C" evidence="6">
    <location>
        <begin position="127"/>
        <end position="265"/>
    </location>
</feature>
<dbReference type="InterPro" id="IPR013320">
    <property type="entry name" value="ConA-like_dom_sf"/>
</dbReference>
<feature type="region of interest" description="Disordered" evidence="4">
    <location>
        <begin position="770"/>
        <end position="793"/>
    </location>
</feature>
<dbReference type="SMART" id="SM00181">
    <property type="entry name" value="EGF"/>
    <property type="match status" value="4"/>
</dbReference>
<evidence type="ECO:0000256" key="3">
    <source>
        <dbReference type="PROSITE-ProRule" id="PRU00076"/>
    </source>
</evidence>
<feature type="transmembrane region" description="Helical" evidence="5">
    <location>
        <begin position="1893"/>
        <end position="1916"/>
    </location>
</feature>
<dbReference type="Gene3D" id="2.60.120.260">
    <property type="entry name" value="Galactose-binding domain-like"/>
    <property type="match status" value="1"/>
</dbReference>
<dbReference type="InterPro" id="IPR008979">
    <property type="entry name" value="Galactose-bd-like_sf"/>
</dbReference>
<keyword evidence="5" id="KW-0812">Transmembrane</keyword>
<sequence length="1968" mass="216469">MGIRAVVLQAPTKQGLQTNYPTMIHFWYAQVGESQLQPYPTGQGPLSFSLSKATDISTNEFTGISTKWIRFLLKSWVGKPCFQLQILGCPAAELCPAGCSGRGQCLYEEHCLCDGTSTGAQCEFNACNPGPLGLADGTITGDMITASSSASTFHEDSVASKGWCPDGRDQSPWLQVKLPKPMLVSVFVFKYISPGGTYMKTFNLKFRPATGSQQQLLDFGEEIPALNGTHYFNIRVDPPVVTDTIRIVPVTWTTSACFILDLLGCDPVSLCQQGWCLNGGSCMGSNTCLCPKGFLGSRCETPATNVPVYTFGFTRIEHNVLITTSHTFAVHGTVTIRTEGNINVLYLNGQNSFVSMHKNQTSGCIADVEMCSSGFTYGLDLFLERIVGLVPILSSGGDVHNGNGLSLFYKPGDGFTFIVSTTTQVWTLHVKYSLAINSWHRYEISWNKLLGVSLYVDGHLIGSATKPAPRQQPATVTRELCLGCSYTSTNTSVHMMVRDFKSWSFSRDDLVHVSAIPIGSTKPPSTPIEGYNMTFINMKDKLLITPTFNFTVHGTPKLELANNGSTNLVLNGSGQSVELPDQGIPCLQDLKNCTHGFTFKLEVNFLHINTTQHTYLLSSGGNVENTSGIAFYLSQGKLACAVKMNGTHWISNMAIQFNTENWYTFQISWTPLNGCTVLLDRYRLNMTMQVISTSVTFKTHPVFIGSSHNVTSTAFMKVRNLYTWTANRETLISNGMITDDELLSTSSTLSTTTTRKPTEAMTTIRTINTSPKTTSRLPTSSETSMKTTVSTTPSTTELKIPEYHWNFTNIVSNHIIGSQYNLSIHGTVSILDGGLHFNSTTQFIDFGTTDIHCLVSPQSCFNGITINFSLRFDLLLENTYLFSSGAENHDGIGIAVLYRFGQLHFVLTTSTQTWFTSCPRNIVISNAFHTYMITWYEKTGLFVYIDNQEMCNTATLVNHYNYTITSTHVYFGKPATSSVTTTTILSYTVQTFTIWYMRLDILIEKGICKPPIKGTTTIKPSTVVLTTRTTKFTPVVTMTQPAGTTAPSGHCPVGCVPAGQPTASTEKPTSLVTVPTSNTSPSSTPTTKQPTTTIRGIPPYETIPTLTPGIDNEGNAYLSCNFNIATVVGLEFVVSLWIDNKEVDTQTVLGSNSHSIFYIAKVNEFLYKKQIVSGSSLVVVEGYGLEYIIVTSTAPPQFFCCKGCKAECIVHIVGHFTGNYISQCNKRPIADVVLQSTSNTLKCGSSLTTVSWNQPIKLTIKATIDNILDRDQRREIIVEANVYNQPQSASINVTPHVFPIGTVTVTSKDNDHRPSTCSSLNDPHMTTFDAGRYDNFNEGEFVLYRHLTLPFEVRAEYKKCSPNARATCNCAVAIKSGDDVITFRGCQNSQHHQNPMMTVQIYKNNELTPGTYVKRMGCGQKYEVGLPTGTVISVQNSFQSFINIWIMGSATDWRNTTGLCGIFDGNHGNDLTDSRGLAYRYGTNLYNFLISWKETNTIFYGVGESSQSVTAYYCSCVQGRESLCTHGLGMIECDRSRDDITDFLVRQAKPPVFRPRTKRQANTETPTIPNNTSEFNISDDDARSYCEDAILNNTITKDCTSLIGNNLTGPVNNCIHDYKETGNKDWARDALRDIIDQCVTRAKDIVAENLHSANSSNDTTPTPPSFNITQLLDKACLEDCGQHGHCANGVCLCDDGYSGVHCNVSSATQPTLIPFPEDGQPCDKHYVDCKAISIAGNNFVQSEKLTCHFQYTEIPYRHEKTGEKSTVAAIFINMNNVMCPLPDALSALIQISNNGINVTADKYHHVAYDSICFECHIGNVSVSDSCKRKENNCIIGSDCYSSDARNPKNECQLCKPNFNSSSWTDSTEQNCSSSSVTSSKTGTPSSGIDDKTLVTILAIVCAVLGVMFLISICYVCKIRGKGKKTKKGNYTLNDKQLYHADNSLTKEYDNPTYVQPKLDVSPHNFPSN</sequence>
<proteinExistence type="predicted"/>
<feature type="domain" description="EGF-like" evidence="7">
    <location>
        <begin position="267"/>
        <end position="300"/>
    </location>
</feature>
<keyword evidence="3" id="KW-0245">EGF-like domain</keyword>
<gene>
    <name evidence="9" type="ORF">ACJMK2_005133</name>
</gene>
<comment type="caution">
    <text evidence="9">The sequence shown here is derived from an EMBL/GenBank/DDBJ whole genome shotgun (WGS) entry which is preliminary data.</text>
</comment>
<dbReference type="InterPro" id="IPR000742">
    <property type="entry name" value="EGF"/>
</dbReference>
<evidence type="ECO:0000313" key="10">
    <source>
        <dbReference type="Proteomes" id="UP001634394"/>
    </source>
</evidence>
<dbReference type="PROSITE" id="PS50026">
    <property type="entry name" value="EGF_3"/>
    <property type="match status" value="1"/>
</dbReference>
<name>A0ABD3VP55_SINWO</name>
<accession>A0ABD3VP55</accession>
<evidence type="ECO:0000256" key="5">
    <source>
        <dbReference type="SAM" id="Phobius"/>
    </source>
</evidence>
<evidence type="ECO:0000259" key="7">
    <source>
        <dbReference type="PROSITE" id="PS50026"/>
    </source>
</evidence>
<dbReference type="PANTHER" id="PTHR14949:SF56">
    <property type="entry name" value="EGF-LIKE-DOMAIN, MULTIPLE 7"/>
    <property type="match status" value="1"/>
</dbReference>
<evidence type="ECO:0000259" key="8">
    <source>
        <dbReference type="PROSITE" id="PS51233"/>
    </source>
</evidence>
<dbReference type="PROSITE" id="PS01186">
    <property type="entry name" value="EGF_2"/>
    <property type="match status" value="2"/>
</dbReference>
<feature type="disulfide bond" evidence="3">
    <location>
        <begin position="290"/>
        <end position="299"/>
    </location>
</feature>
<keyword evidence="10" id="KW-1185">Reference proteome</keyword>
<dbReference type="InterPro" id="IPR001846">
    <property type="entry name" value="VWF_type-D"/>
</dbReference>
<dbReference type="SMART" id="SM00216">
    <property type="entry name" value="VWD"/>
    <property type="match status" value="1"/>
</dbReference>
<evidence type="ECO:0000256" key="4">
    <source>
        <dbReference type="SAM" id="MobiDB-lite"/>
    </source>
</evidence>
<feature type="domain" description="VWFD" evidence="8">
    <location>
        <begin position="1315"/>
        <end position="1500"/>
    </location>
</feature>
<dbReference type="PROSITE" id="PS51233">
    <property type="entry name" value="VWFD"/>
    <property type="match status" value="1"/>
</dbReference>
<dbReference type="Proteomes" id="UP001634394">
    <property type="component" value="Unassembled WGS sequence"/>
</dbReference>
<dbReference type="CDD" id="cd00054">
    <property type="entry name" value="EGF_CA"/>
    <property type="match status" value="1"/>
</dbReference>
<keyword evidence="2 3" id="KW-1015">Disulfide bond</keyword>
<keyword evidence="1" id="KW-0732">Signal</keyword>
<evidence type="ECO:0000259" key="6">
    <source>
        <dbReference type="PROSITE" id="PS50022"/>
    </source>
</evidence>
<feature type="compositionally biased region" description="Low complexity" evidence="4">
    <location>
        <begin position="1866"/>
        <end position="1885"/>
    </location>
</feature>
<keyword evidence="5" id="KW-0472">Membrane</keyword>
<evidence type="ECO:0000313" key="9">
    <source>
        <dbReference type="EMBL" id="KAL3863376.1"/>
    </source>
</evidence>
<dbReference type="SUPFAM" id="SSF57196">
    <property type="entry name" value="EGF/Laminin"/>
    <property type="match status" value="1"/>
</dbReference>
<feature type="region of interest" description="Disordered" evidence="4">
    <location>
        <begin position="1062"/>
        <end position="1100"/>
    </location>
</feature>
<evidence type="ECO:0000256" key="1">
    <source>
        <dbReference type="ARBA" id="ARBA00022729"/>
    </source>
</evidence>
<protein>
    <submittedName>
        <fullName evidence="9">Uncharacterized protein</fullName>
    </submittedName>
</protein>
<feature type="region of interest" description="Disordered" evidence="4">
    <location>
        <begin position="1861"/>
        <end position="1885"/>
    </location>
</feature>
<dbReference type="SUPFAM" id="SSF49899">
    <property type="entry name" value="Concanavalin A-like lectins/glucanases"/>
    <property type="match status" value="3"/>
</dbReference>
<dbReference type="PANTHER" id="PTHR14949">
    <property type="entry name" value="EGF-LIKE-DOMAIN, MULTIPLE 7, 8"/>
    <property type="match status" value="1"/>
</dbReference>
<dbReference type="InterPro" id="IPR000421">
    <property type="entry name" value="FA58C"/>
</dbReference>
<dbReference type="PROSITE" id="PS50022">
    <property type="entry name" value="FA58C_3"/>
    <property type="match status" value="1"/>
</dbReference>
<dbReference type="Pfam" id="PF00094">
    <property type="entry name" value="VWD"/>
    <property type="match status" value="1"/>
</dbReference>
<dbReference type="PROSITE" id="PS00022">
    <property type="entry name" value="EGF_1"/>
    <property type="match status" value="3"/>
</dbReference>
<organism evidence="9 10">
    <name type="scientific">Sinanodonta woodiana</name>
    <name type="common">Chinese pond mussel</name>
    <name type="synonym">Anodonta woodiana</name>
    <dbReference type="NCBI Taxonomy" id="1069815"/>
    <lineage>
        <taxon>Eukaryota</taxon>
        <taxon>Metazoa</taxon>
        <taxon>Spiralia</taxon>
        <taxon>Lophotrochozoa</taxon>
        <taxon>Mollusca</taxon>
        <taxon>Bivalvia</taxon>
        <taxon>Autobranchia</taxon>
        <taxon>Heteroconchia</taxon>
        <taxon>Palaeoheterodonta</taxon>
        <taxon>Unionida</taxon>
        <taxon>Unionoidea</taxon>
        <taxon>Unionidae</taxon>
        <taxon>Unioninae</taxon>
        <taxon>Sinanodonta</taxon>
    </lineage>
</organism>
<dbReference type="EMBL" id="JBJQND010000010">
    <property type="protein sequence ID" value="KAL3863376.1"/>
    <property type="molecule type" value="Genomic_DNA"/>
</dbReference>
<dbReference type="Gene3D" id="2.10.25.10">
    <property type="entry name" value="Laminin"/>
    <property type="match status" value="2"/>
</dbReference>
<reference evidence="9 10" key="1">
    <citation type="submission" date="2024-11" db="EMBL/GenBank/DDBJ databases">
        <title>Chromosome-level genome assembly of the freshwater bivalve Anodonta woodiana.</title>
        <authorList>
            <person name="Chen X."/>
        </authorList>
    </citation>
    <scope>NUCLEOTIDE SEQUENCE [LARGE SCALE GENOMIC DNA]</scope>
    <source>
        <strain evidence="9">MN2024</strain>
        <tissue evidence="9">Gills</tissue>
    </source>
</reference>
<dbReference type="SUPFAM" id="SSF49785">
    <property type="entry name" value="Galactose-binding domain-like"/>
    <property type="match status" value="1"/>
</dbReference>
<feature type="compositionally biased region" description="Low complexity" evidence="4">
    <location>
        <begin position="779"/>
        <end position="793"/>
    </location>
</feature>
<dbReference type="Pfam" id="PF26129">
    <property type="entry name" value="Vwde"/>
    <property type="match status" value="1"/>
</dbReference>
<dbReference type="InterPro" id="IPR058727">
    <property type="entry name" value="Helical_Vwde"/>
</dbReference>